<feature type="domain" description="DUF4283" evidence="3">
    <location>
        <begin position="120"/>
        <end position="175"/>
    </location>
</feature>
<evidence type="ECO:0000256" key="1">
    <source>
        <dbReference type="SAM" id="MobiDB-lite"/>
    </source>
</evidence>
<accession>A0AAV6IRT3</accession>
<feature type="region of interest" description="Disordered" evidence="1">
    <location>
        <begin position="464"/>
        <end position="485"/>
    </location>
</feature>
<evidence type="ECO:0000256" key="2">
    <source>
        <dbReference type="SAM" id="Phobius"/>
    </source>
</evidence>
<keyword evidence="2" id="KW-1133">Transmembrane helix</keyword>
<dbReference type="EMBL" id="JACTNZ010000010">
    <property type="protein sequence ID" value="KAG5530278.1"/>
    <property type="molecule type" value="Genomic_DNA"/>
</dbReference>
<keyword evidence="5" id="KW-1185">Reference proteome</keyword>
<comment type="caution">
    <text evidence="4">The sequence shown here is derived from an EMBL/GenBank/DDBJ whole genome shotgun (WGS) entry which is preliminary data.</text>
</comment>
<organism evidence="4 5">
    <name type="scientific">Rhododendron griersonianum</name>
    <dbReference type="NCBI Taxonomy" id="479676"/>
    <lineage>
        <taxon>Eukaryota</taxon>
        <taxon>Viridiplantae</taxon>
        <taxon>Streptophyta</taxon>
        <taxon>Embryophyta</taxon>
        <taxon>Tracheophyta</taxon>
        <taxon>Spermatophyta</taxon>
        <taxon>Magnoliopsida</taxon>
        <taxon>eudicotyledons</taxon>
        <taxon>Gunneridae</taxon>
        <taxon>Pentapetalae</taxon>
        <taxon>asterids</taxon>
        <taxon>Ericales</taxon>
        <taxon>Ericaceae</taxon>
        <taxon>Ericoideae</taxon>
        <taxon>Rhodoreae</taxon>
        <taxon>Rhododendron</taxon>
    </lineage>
</organism>
<feature type="compositionally biased region" description="Low complexity" evidence="1">
    <location>
        <begin position="465"/>
        <end position="474"/>
    </location>
</feature>
<evidence type="ECO:0000313" key="5">
    <source>
        <dbReference type="Proteomes" id="UP000823749"/>
    </source>
</evidence>
<protein>
    <recommendedName>
        <fullName evidence="3">DUF4283 domain-containing protein</fullName>
    </recommendedName>
</protein>
<dbReference type="PANTHER" id="PTHR31286:SF99">
    <property type="entry name" value="DUF4283 DOMAIN-CONTAINING PROTEIN"/>
    <property type="match status" value="1"/>
</dbReference>
<keyword evidence="2" id="KW-0812">Transmembrane</keyword>
<keyword evidence="2" id="KW-0472">Membrane</keyword>
<dbReference type="Proteomes" id="UP000823749">
    <property type="component" value="Chromosome 10"/>
</dbReference>
<dbReference type="AlphaFoldDB" id="A0AAV6IRT3"/>
<name>A0AAV6IRT3_9ERIC</name>
<gene>
    <name evidence="4" type="ORF">RHGRI_030596</name>
</gene>
<dbReference type="Pfam" id="PF14111">
    <property type="entry name" value="DUF4283"/>
    <property type="match status" value="1"/>
</dbReference>
<dbReference type="InterPro" id="IPR040256">
    <property type="entry name" value="At4g02000-like"/>
</dbReference>
<reference evidence="4" key="1">
    <citation type="submission" date="2020-08" db="EMBL/GenBank/DDBJ databases">
        <title>Plant Genome Project.</title>
        <authorList>
            <person name="Zhang R.-G."/>
        </authorList>
    </citation>
    <scope>NUCLEOTIDE SEQUENCE</scope>
    <source>
        <strain evidence="4">WSP0</strain>
        <tissue evidence="4">Leaf</tissue>
    </source>
</reference>
<evidence type="ECO:0000313" key="4">
    <source>
        <dbReference type="EMBL" id="KAG5530278.1"/>
    </source>
</evidence>
<sequence>MFIVKKLRYTETLGTAVDNSCFNRDIGRMYGMKKSDNMRFAMVIMFLIIMVLSTEILLLRSQVENKMVEKTGGSGNGNNSRVLAIGLTAGVSWRDTVAPPSKESPRMRLEFFPLSIAFNKWAKFGLSDVLSNDKGFFFFQFGVSGAYRKIVEAGPWHFGGRLMVLQQWSLDLVFEKEGLNRLPIWVQLYDVPLQLWTAPGLSHIASSVGRPLYADGMTESGKRISYAKICMEVTVDSPLPHSVEVTLASGRSVVGIKYPWRPVKCQSCKVFGHSDCSRQVISEPAGVVNMAGPGKVWVVKTGKDVATMDLSIASDVVISEATVGTSTPSAVVQEIAECTDVLIGKGDIMAKRTPGSGSMRAGSVTTGTRKVLVAGGSPKSNMFAALSDDGGGGEGGKVAGDFVSDEVSSSSLSPFHCNMKGGAPPVSEISMAAQDSYEFLPNDLGMGMTDPDAVMMALDSVGLCKPKGGSKAPGAGKGGKKPKKR</sequence>
<dbReference type="InterPro" id="IPR025558">
    <property type="entry name" value="DUF4283"/>
</dbReference>
<dbReference type="PANTHER" id="PTHR31286">
    <property type="entry name" value="GLYCINE-RICH CELL WALL STRUCTURAL PROTEIN 1.8-LIKE"/>
    <property type="match status" value="1"/>
</dbReference>
<evidence type="ECO:0000259" key="3">
    <source>
        <dbReference type="Pfam" id="PF14111"/>
    </source>
</evidence>
<feature type="transmembrane region" description="Helical" evidence="2">
    <location>
        <begin position="38"/>
        <end position="59"/>
    </location>
</feature>
<proteinExistence type="predicted"/>